<dbReference type="Proteomes" id="UP000315010">
    <property type="component" value="Unassembled WGS sequence"/>
</dbReference>
<proteinExistence type="predicted"/>
<sequence>MTERFDVTEYAFCKFLARVRTGRFDADDWQTFAETEYVGYPHIESARKRLVQTAGWMGQSKECLVPPGLPEAAQEILVSLDPNYG</sequence>
<protein>
    <submittedName>
        <fullName evidence="1">Uncharacterized protein</fullName>
    </submittedName>
</protein>
<dbReference type="OrthoDB" id="9869255at2"/>
<evidence type="ECO:0000313" key="2">
    <source>
        <dbReference type="Proteomes" id="UP000315010"/>
    </source>
</evidence>
<dbReference type="AlphaFoldDB" id="A0A5C5YZZ6"/>
<accession>A0A5C5YZZ6</accession>
<name>A0A5C5YZZ6_9BACT</name>
<evidence type="ECO:0000313" key="1">
    <source>
        <dbReference type="EMBL" id="TWT80614.1"/>
    </source>
</evidence>
<comment type="caution">
    <text evidence="1">The sequence shown here is derived from an EMBL/GenBank/DDBJ whole genome shotgun (WGS) entry which is preliminary data.</text>
</comment>
<dbReference type="RefSeq" id="WP_146395758.1">
    <property type="nucleotide sequence ID" value="NZ_SJPJ01000001.1"/>
</dbReference>
<dbReference type="EMBL" id="SJPJ01000001">
    <property type="protein sequence ID" value="TWT80614.1"/>
    <property type="molecule type" value="Genomic_DNA"/>
</dbReference>
<gene>
    <name evidence="1" type="ORF">CA13_20590</name>
</gene>
<keyword evidence="2" id="KW-1185">Reference proteome</keyword>
<reference evidence="1 2" key="1">
    <citation type="submission" date="2019-02" db="EMBL/GenBank/DDBJ databases">
        <title>Deep-cultivation of Planctomycetes and their phenomic and genomic characterization uncovers novel biology.</title>
        <authorList>
            <person name="Wiegand S."/>
            <person name="Jogler M."/>
            <person name="Boedeker C."/>
            <person name="Pinto D."/>
            <person name="Vollmers J."/>
            <person name="Rivas-Marin E."/>
            <person name="Kohn T."/>
            <person name="Peeters S.H."/>
            <person name="Heuer A."/>
            <person name="Rast P."/>
            <person name="Oberbeckmann S."/>
            <person name="Bunk B."/>
            <person name="Jeske O."/>
            <person name="Meyerdierks A."/>
            <person name="Storesund J.E."/>
            <person name="Kallscheuer N."/>
            <person name="Luecker S."/>
            <person name="Lage O.M."/>
            <person name="Pohl T."/>
            <person name="Merkel B.J."/>
            <person name="Hornburger P."/>
            <person name="Mueller R.-W."/>
            <person name="Bruemmer F."/>
            <person name="Labrenz M."/>
            <person name="Spormann A.M."/>
            <person name="Op Den Camp H."/>
            <person name="Overmann J."/>
            <person name="Amann R."/>
            <person name="Jetten M.S.M."/>
            <person name="Mascher T."/>
            <person name="Medema M.H."/>
            <person name="Devos D.P."/>
            <person name="Kaster A.-K."/>
            <person name="Ovreas L."/>
            <person name="Rohde M."/>
            <person name="Galperin M.Y."/>
            <person name="Jogler C."/>
        </authorList>
    </citation>
    <scope>NUCLEOTIDE SEQUENCE [LARGE SCALE GENOMIC DNA]</scope>
    <source>
        <strain evidence="1 2">CA13</strain>
    </source>
</reference>
<organism evidence="1 2">
    <name type="scientific">Novipirellula herctigrandis</name>
    <dbReference type="NCBI Taxonomy" id="2527986"/>
    <lineage>
        <taxon>Bacteria</taxon>
        <taxon>Pseudomonadati</taxon>
        <taxon>Planctomycetota</taxon>
        <taxon>Planctomycetia</taxon>
        <taxon>Pirellulales</taxon>
        <taxon>Pirellulaceae</taxon>
        <taxon>Novipirellula</taxon>
    </lineage>
</organism>